<keyword evidence="3" id="KW-1185">Reference proteome</keyword>
<dbReference type="InterPro" id="IPR011138">
    <property type="entry name" value="Cytochrome_b-558"/>
</dbReference>
<evidence type="ECO:0000313" key="2">
    <source>
        <dbReference type="EMBL" id="QKG78996.1"/>
    </source>
</evidence>
<keyword evidence="1" id="KW-0812">Transmembrane</keyword>
<sequence length="223" mass="25347">MIEIFNSSIGKKLIMSITGVFLMLFLLVHLTVNLMLLVGDGEVFNRAAHFMATNPAIKIIEPLLAIGFVFHIIYATYLTIKNRKTRPIGYSKSASNGVSSWSSKNMYILGATILIFLVIHLANFFWKIKFGTVDTITYGTETMHNTYALVAGLFISYWWYDLLYVLGAIFLGFHLSHGFWSAFQTLGWNGTKWLKRLEVIAYIYAIIIGLGFSIIPLYFLIFK</sequence>
<organism evidence="2 3">
    <name type="scientific">Tenuifilum thalassicum</name>
    <dbReference type="NCBI Taxonomy" id="2590900"/>
    <lineage>
        <taxon>Bacteria</taxon>
        <taxon>Pseudomonadati</taxon>
        <taxon>Bacteroidota</taxon>
        <taxon>Bacteroidia</taxon>
        <taxon>Bacteroidales</taxon>
        <taxon>Tenuifilaceae</taxon>
        <taxon>Tenuifilum</taxon>
    </lineage>
</organism>
<protein>
    <submittedName>
        <fullName evidence="2">Succinate dehydrogenase cytochrome b subunit</fullName>
    </submittedName>
</protein>
<reference evidence="2 3" key="1">
    <citation type="submission" date="2019-07" db="EMBL/GenBank/DDBJ databases">
        <title>Thalassofilum flectens gen. nov., sp. nov., a novel moderate thermophilic anaerobe from a shallow sea hot spring in Kunashir Island (Russia), representing a new family in the order Bacteroidales, and proposal of Thalassofilacea fam. nov.</title>
        <authorList>
            <person name="Kochetkova T.V."/>
            <person name="Podosokorskaya O.A."/>
            <person name="Novikov A."/>
            <person name="Elcheninov A.G."/>
            <person name="Toshchakov S.V."/>
            <person name="Kublanov I.V."/>
        </authorList>
    </citation>
    <scope>NUCLEOTIDE SEQUENCE [LARGE SCALE GENOMIC DNA]</scope>
    <source>
        <strain evidence="2 3">38-H</strain>
    </source>
</reference>
<dbReference type="InterPro" id="IPR034804">
    <property type="entry name" value="SQR/QFR_C/D"/>
</dbReference>
<dbReference type="NCBIfam" id="TIGR02046">
    <property type="entry name" value="sdhC_b558_fam"/>
    <property type="match status" value="1"/>
</dbReference>
<dbReference type="RefSeq" id="WP_173072513.1">
    <property type="nucleotide sequence ID" value="NZ_CP041345.1"/>
</dbReference>
<dbReference type="SUPFAM" id="SSF81343">
    <property type="entry name" value="Fumarate reductase respiratory complex transmembrane subunits"/>
    <property type="match status" value="1"/>
</dbReference>
<proteinExistence type="predicted"/>
<feature type="transmembrane region" description="Helical" evidence="1">
    <location>
        <begin position="199"/>
        <end position="221"/>
    </location>
</feature>
<dbReference type="KEGG" id="ttz:FHG85_01530"/>
<gene>
    <name evidence="2" type="ORF">FHG85_01530</name>
</gene>
<dbReference type="CDD" id="cd03498">
    <property type="entry name" value="SQR_TypeB_2_TM"/>
    <property type="match status" value="1"/>
</dbReference>
<dbReference type="Proteomes" id="UP000500961">
    <property type="component" value="Chromosome"/>
</dbReference>
<name>A0A7D3XKY5_9BACT</name>
<evidence type="ECO:0000256" key="1">
    <source>
        <dbReference type="SAM" id="Phobius"/>
    </source>
</evidence>
<keyword evidence="1" id="KW-1133">Transmembrane helix</keyword>
<dbReference type="EMBL" id="CP041345">
    <property type="protein sequence ID" value="QKG78996.1"/>
    <property type="molecule type" value="Genomic_DNA"/>
</dbReference>
<keyword evidence="1" id="KW-0472">Membrane</keyword>
<feature type="transmembrane region" description="Helical" evidence="1">
    <location>
        <begin position="13"/>
        <end position="38"/>
    </location>
</feature>
<feature type="transmembrane region" description="Helical" evidence="1">
    <location>
        <begin position="106"/>
        <end position="126"/>
    </location>
</feature>
<feature type="transmembrane region" description="Helical" evidence="1">
    <location>
        <begin position="59"/>
        <end position="80"/>
    </location>
</feature>
<accession>A0A7D3XKY5</accession>
<feature type="transmembrane region" description="Helical" evidence="1">
    <location>
        <begin position="147"/>
        <end position="173"/>
    </location>
</feature>
<dbReference type="GO" id="GO:0016020">
    <property type="term" value="C:membrane"/>
    <property type="evidence" value="ECO:0007669"/>
    <property type="project" value="InterPro"/>
</dbReference>
<dbReference type="AlphaFoldDB" id="A0A7D3XKY5"/>
<evidence type="ECO:0000313" key="3">
    <source>
        <dbReference type="Proteomes" id="UP000500961"/>
    </source>
</evidence>
<dbReference type="Gene3D" id="1.20.1300.10">
    <property type="entry name" value="Fumarate reductase/succinate dehydrogenase, transmembrane subunit"/>
    <property type="match status" value="1"/>
</dbReference>